<protein>
    <submittedName>
        <fullName evidence="4">N-methylhydantoinase A</fullName>
    </submittedName>
</protein>
<evidence type="ECO:0000313" key="4">
    <source>
        <dbReference type="EMBL" id="SHL72046.1"/>
    </source>
</evidence>
<dbReference type="SUPFAM" id="SSF53067">
    <property type="entry name" value="Actin-like ATPase domain"/>
    <property type="match status" value="1"/>
</dbReference>
<feature type="domain" description="Hydantoinase A/oxoprolinase" evidence="1">
    <location>
        <begin position="209"/>
        <end position="496"/>
    </location>
</feature>
<dbReference type="Pfam" id="PF01968">
    <property type="entry name" value="Hydantoinase_A"/>
    <property type="match status" value="1"/>
</dbReference>
<evidence type="ECO:0000259" key="2">
    <source>
        <dbReference type="Pfam" id="PF05378"/>
    </source>
</evidence>
<dbReference type="Proteomes" id="UP000184206">
    <property type="component" value="Unassembled WGS sequence"/>
</dbReference>
<sequence>MGYVIGIDVGGTFTDLLLMDSSTGKQTINKTSTIVEDPSVGVMNGLKGFAEMLDMTVNELLSQTSLIVHGTTVTTNAVLTNNGSKTALVTTEGFRDVLQMRRGVRSRDNLFNNKYEAPPALVPRDLRVGVSERMDKGGGVMTAVDEKQVVAIAEKLKSEKVEAVAISFMHSYANDAHEQAVKSIIEKHLPEAFTTVSTEVVPILRLYDRTSTAVMNAYAGPILNQYITNLVDKLQDYDFNGNLLIMQSNGGVNNAGTVKKLPATTLLSGPAAGPVAGGKFAESSGYENAIVVDMGGTSFEASIVRDGKVSIRKTGEINKNSISLPMADIHTIGSGGGSIARVNDGGLLKVGPESAGATPGPVSYGRGGVEPTTSDADLVLGYLNDGYFLGGSMRLDKEAARDAIEERIAEPTGITTEKAAFGIYSISNLNMASGIKDVTVENGYDPREFPLVVAGGAGPVHAAMIARELGIKEIIVPRFSSVLCAVGMLSSMLRHDYLRSHYSKWSEVDHKSLYSVIEDDVQEGKKLLSAEGVPENEQIVIVGLDLRYIGQHFEVTVEFDISLLLNAQRADVEELFHEEHRRLYGFDLRGNEMELMNIRVSCQGEHTKFSIQEIHDADKEASGYLKNTREMYDPVRHEFVEANVYDGEEMGAGCTVDGPAIIELVTTTIVVPDQYQVKTERNGNFLMTDKGE</sequence>
<dbReference type="Pfam" id="PF19278">
    <property type="entry name" value="Hydant_A_C"/>
    <property type="match status" value="1"/>
</dbReference>
<dbReference type="Pfam" id="PF05378">
    <property type="entry name" value="Hydant_A_N"/>
    <property type="match status" value="1"/>
</dbReference>
<dbReference type="GO" id="GO:0005829">
    <property type="term" value="C:cytosol"/>
    <property type="evidence" value="ECO:0007669"/>
    <property type="project" value="TreeGrafter"/>
</dbReference>
<dbReference type="RefSeq" id="WP_072708746.1">
    <property type="nucleotide sequence ID" value="NZ_FRCF01000002.1"/>
</dbReference>
<name>A0A1M7CXR0_9BACL</name>
<feature type="domain" description="Hydantoinase/oxoprolinase N-terminal" evidence="2">
    <location>
        <begin position="5"/>
        <end position="188"/>
    </location>
</feature>
<dbReference type="AlphaFoldDB" id="A0A1M7CXR0"/>
<evidence type="ECO:0000259" key="1">
    <source>
        <dbReference type="Pfam" id="PF01968"/>
    </source>
</evidence>
<dbReference type="InterPro" id="IPR008040">
    <property type="entry name" value="Hydant_A_N"/>
</dbReference>
<dbReference type="InterPro" id="IPR002821">
    <property type="entry name" value="Hydantoinase_A"/>
</dbReference>
<evidence type="ECO:0000259" key="3">
    <source>
        <dbReference type="Pfam" id="PF19278"/>
    </source>
</evidence>
<evidence type="ECO:0000313" key="5">
    <source>
        <dbReference type="Proteomes" id="UP000184206"/>
    </source>
</evidence>
<dbReference type="OrthoDB" id="9768323at2"/>
<dbReference type="InterPro" id="IPR043129">
    <property type="entry name" value="ATPase_NBD"/>
</dbReference>
<feature type="domain" description="Acetophenone carboxylase-like C-terminal" evidence="3">
    <location>
        <begin position="525"/>
        <end position="678"/>
    </location>
</feature>
<dbReference type="InterPro" id="IPR045079">
    <property type="entry name" value="Oxoprolinase-like"/>
</dbReference>
<accession>A0A1M7CXR0</accession>
<dbReference type="EMBL" id="FRCF01000002">
    <property type="protein sequence ID" value="SHL72046.1"/>
    <property type="molecule type" value="Genomic_DNA"/>
</dbReference>
<dbReference type="InterPro" id="IPR049517">
    <property type="entry name" value="ACX-like_C"/>
</dbReference>
<dbReference type="PANTHER" id="PTHR11365">
    <property type="entry name" value="5-OXOPROLINASE RELATED"/>
    <property type="match status" value="1"/>
</dbReference>
<reference evidence="4 5" key="1">
    <citation type="submission" date="2016-11" db="EMBL/GenBank/DDBJ databases">
        <authorList>
            <person name="Jaros S."/>
            <person name="Januszkiewicz K."/>
            <person name="Wedrychowicz H."/>
        </authorList>
    </citation>
    <scope>NUCLEOTIDE SEQUENCE [LARGE SCALE GENOMIC DNA]</scope>
    <source>
        <strain evidence="4 5">DSM 16010</strain>
    </source>
</reference>
<organism evidence="4 5">
    <name type="scientific">Lacicoccus alkaliphilus DSM 16010</name>
    <dbReference type="NCBI Taxonomy" id="1123231"/>
    <lineage>
        <taxon>Bacteria</taxon>
        <taxon>Bacillati</taxon>
        <taxon>Bacillota</taxon>
        <taxon>Bacilli</taxon>
        <taxon>Bacillales</taxon>
        <taxon>Salinicoccaceae</taxon>
        <taxon>Lacicoccus</taxon>
    </lineage>
</organism>
<keyword evidence="5" id="KW-1185">Reference proteome</keyword>
<proteinExistence type="predicted"/>
<gene>
    <name evidence="4" type="ORF">SAMN02745189_00924</name>
</gene>
<dbReference type="GO" id="GO:0006749">
    <property type="term" value="P:glutathione metabolic process"/>
    <property type="evidence" value="ECO:0007669"/>
    <property type="project" value="TreeGrafter"/>
</dbReference>
<dbReference type="STRING" id="1123231.SAMN02745189_00924"/>
<dbReference type="GO" id="GO:0017168">
    <property type="term" value="F:5-oxoprolinase (ATP-hydrolyzing) activity"/>
    <property type="evidence" value="ECO:0007669"/>
    <property type="project" value="TreeGrafter"/>
</dbReference>
<dbReference type="PANTHER" id="PTHR11365:SF23">
    <property type="entry name" value="HYPOTHETICAL 5-OXOPROLINASE (EUROFUNG)-RELATED"/>
    <property type="match status" value="1"/>
</dbReference>